<evidence type="ECO:0000313" key="2">
    <source>
        <dbReference type="EMBL" id="MFB9070116.1"/>
    </source>
</evidence>
<proteinExistence type="predicted"/>
<sequence>MAPGPGPHRRLTAAVTDRTVTDRTATAIASKVGRFPDLIRPPGTGRRSLGR</sequence>
<name>A0ABV5FTX3_9MICC</name>
<evidence type="ECO:0000256" key="1">
    <source>
        <dbReference type="SAM" id="MobiDB-lite"/>
    </source>
</evidence>
<evidence type="ECO:0000313" key="3">
    <source>
        <dbReference type="Proteomes" id="UP001589575"/>
    </source>
</evidence>
<reference evidence="2 3" key="1">
    <citation type="submission" date="2024-09" db="EMBL/GenBank/DDBJ databases">
        <authorList>
            <person name="Sun Q."/>
            <person name="Mori K."/>
        </authorList>
    </citation>
    <scope>NUCLEOTIDE SEQUENCE [LARGE SCALE GENOMIC DNA]</scope>
    <source>
        <strain evidence="2 3">CCM 7609</strain>
    </source>
</reference>
<comment type="caution">
    <text evidence="2">The sequence shown here is derived from an EMBL/GenBank/DDBJ whole genome shotgun (WGS) entry which is preliminary data.</text>
</comment>
<feature type="region of interest" description="Disordered" evidence="1">
    <location>
        <begin position="26"/>
        <end position="51"/>
    </location>
</feature>
<dbReference type="EMBL" id="JBHMFI010000001">
    <property type="protein sequence ID" value="MFB9070116.1"/>
    <property type="molecule type" value="Genomic_DNA"/>
</dbReference>
<dbReference type="Proteomes" id="UP001589575">
    <property type="component" value="Unassembled WGS sequence"/>
</dbReference>
<organism evidence="2 3">
    <name type="scientific">Citricoccus parietis</name>
    <dbReference type="NCBI Taxonomy" id="592307"/>
    <lineage>
        <taxon>Bacteria</taxon>
        <taxon>Bacillati</taxon>
        <taxon>Actinomycetota</taxon>
        <taxon>Actinomycetes</taxon>
        <taxon>Micrococcales</taxon>
        <taxon>Micrococcaceae</taxon>
        <taxon>Citricoccus</taxon>
    </lineage>
</organism>
<protein>
    <submittedName>
        <fullName evidence="2">Uncharacterized protein</fullName>
    </submittedName>
</protein>
<gene>
    <name evidence="2" type="ORF">ACFFX0_02475</name>
</gene>
<accession>A0ABV5FTX3</accession>
<keyword evidence="3" id="KW-1185">Reference proteome</keyword>